<organism evidence="10 11">
    <name type="scientific">Aquicella siphonis</name>
    <dbReference type="NCBI Taxonomy" id="254247"/>
    <lineage>
        <taxon>Bacteria</taxon>
        <taxon>Pseudomonadati</taxon>
        <taxon>Pseudomonadota</taxon>
        <taxon>Gammaproteobacteria</taxon>
        <taxon>Legionellales</taxon>
        <taxon>Coxiellaceae</taxon>
        <taxon>Aquicella</taxon>
    </lineage>
</organism>
<dbReference type="AlphaFoldDB" id="A0A5E4PLA9"/>
<keyword evidence="7 8" id="KW-0472">Membrane</keyword>
<feature type="transmembrane region" description="Helical" evidence="8">
    <location>
        <begin position="50"/>
        <end position="70"/>
    </location>
</feature>
<evidence type="ECO:0000256" key="3">
    <source>
        <dbReference type="ARBA" id="ARBA00022448"/>
    </source>
</evidence>
<dbReference type="OrthoDB" id="9814303at2"/>
<dbReference type="GO" id="GO:0015385">
    <property type="term" value="F:sodium:proton antiporter activity"/>
    <property type="evidence" value="ECO:0007669"/>
    <property type="project" value="TreeGrafter"/>
</dbReference>
<evidence type="ECO:0000256" key="5">
    <source>
        <dbReference type="ARBA" id="ARBA00022692"/>
    </source>
</evidence>
<dbReference type="InterPro" id="IPR020846">
    <property type="entry name" value="MFS_dom"/>
</dbReference>
<evidence type="ECO:0000256" key="8">
    <source>
        <dbReference type="RuleBase" id="RU365088"/>
    </source>
</evidence>
<dbReference type="NCBIfam" id="TIGR00710">
    <property type="entry name" value="efflux_Bcr_CflA"/>
    <property type="match status" value="1"/>
</dbReference>
<keyword evidence="6 8" id="KW-1133">Transmembrane helix</keyword>
<comment type="caution">
    <text evidence="8">Lacks conserved residue(s) required for the propagation of feature annotation.</text>
</comment>
<dbReference type="Proteomes" id="UP000324194">
    <property type="component" value="Chromosome 2"/>
</dbReference>
<dbReference type="RefSeq" id="WP_148340590.1">
    <property type="nucleotide sequence ID" value="NZ_LR699120.1"/>
</dbReference>
<evidence type="ECO:0000256" key="7">
    <source>
        <dbReference type="ARBA" id="ARBA00023136"/>
    </source>
</evidence>
<keyword evidence="11" id="KW-1185">Reference proteome</keyword>
<keyword evidence="3 8" id="KW-0813">Transport</keyword>
<dbReference type="InterPro" id="IPR011701">
    <property type="entry name" value="MFS"/>
</dbReference>
<feature type="transmembrane region" description="Helical" evidence="8">
    <location>
        <begin position="82"/>
        <end position="99"/>
    </location>
</feature>
<feature type="transmembrane region" description="Helical" evidence="8">
    <location>
        <begin position="218"/>
        <end position="242"/>
    </location>
</feature>
<evidence type="ECO:0000259" key="9">
    <source>
        <dbReference type="PROSITE" id="PS50850"/>
    </source>
</evidence>
<dbReference type="PANTHER" id="PTHR23502">
    <property type="entry name" value="MAJOR FACILITATOR SUPERFAMILY"/>
    <property type="match status" value="1"/>
</dbReference>
<comment type="subcellular location">
    <subcellularLocation>
        <location evidence="8">Cell inner membrane</location>
        <topology evidence="8">Multi-pass membrane protein</topology>
    </subcellularLocation>
    <subcellularLocation>
        <location evidence="1">Cell membrane</location>
        <topology evidence="1">Multi-pass membrane protein</topology>
    </subcellularLocation>
</comment>
<dbReference type="GO" id="GO:0005886">
    <property type="term" value="C:plasma membrane"/>
    <property type="evidence" value="ECO:0007669"/>
    <property type="project" value="UniProtKB-SubCell"/>
</dbReference>
<feature type="transmembrane region" description="Helical" evidence="8">
    <location>
        <begin position="140"/>
        <end position="162"/>
    </location>
</feature>
<evidence type="ECO:0000256" key="1">
    <source>
        <dbReference type="ARBA" id="ARBA00004651"/>
    </source>
</evidence>
<evidence type="ECO:0000256" key="2">
    <source>
        <dbReference type="ARBA" id="ARBA00006236"/>
    </source>
</evidence>
<dbReference type="KEGG" id="asip:AQUSIP_25280"/>
<dbReference type="GO" id="GO:0042910">
    <property type="term" value="F:xenobiotic transmembrane transporter activity"/>
    <property type="evidence" value="ECO:0007669"/>
    <property type="project" value="InterPro"/>
</dbReference>
<feature type="transmembrane region" description="Helical" evidence="8">
    <location>
        <begin position="373"/>
        <end position="395"/>
    </location>
</feature>
<dbReference type="Gene3D" id="1.20.1720.10">
    <property type="entry name" value="Multidrug resistance protein D"/>
    <property type="match status" value="1"/>
</dbReference>
<name>A0A5E4PLA9_9COXI</name>
<evidence type="ECO:0000313" key="10">
    <source>
        <dbReference type="EMBL" id="VVC77201.1"/>
    </source>
</evidence>
<accession>A0A5E4PLA9</accession>
<dbReference type="GO" id="GO:1990961">
    <property type="term" value="P:xenobiotic detoxification by transmembrane export across the plasma membrane"/>
    <property type="evidence" value="ECO:0007669"/>
    <property type="project" value="InterPro"/>
</dbReference>
<reference evidence="10 11" key="1">
    <citation type="submission" date="2019-08" db="EMBL/GenBank/DDBJ databases">
        <authorList>
            <person name="Guy L."/>
        </authorList>
    </citation>
    <scope>NUCLEOTIDE SEQUENCE [LARGE SCALE GENOMIC DNA]</scope>
    <source>
        <strain evidence="10 11">SGT-108</strain>
    </source>
</reference>
<dbReference type="InterPro" id="IPR004812">
    <property type="entry name" value="Efflux_drug-R_Bcr/CmlA"/>
</dbReference>
<feature type="domain" description="Major facilitator superfamily (MFS) profile" evidence="9">
    <location>
        <begin position="16"/>
        <end position="398"/>
    </location>
</feature>
<feature type="transmembrane region" description="Helical" evidence="8">
    <location>
        <begin position="344"/>
        <end position="367"/>
    </location>
</feature>
<gene>
    <name evidence="10" type="primary">bcr_3</name>
    <name evidence="10" type="ORF">AQUSIP_25280</name>
</gene>
<evidence type="ECO:0000256" key="6">
    <source>
        <dbReference type="ARBA" id="ARBA00022989"/>
    </source>
</evidence>
<feature type="transmembrane region" description="Helical" evidence="8">
    <location>
        <begin position="15"/>
        <end position="35"/>
    </location>
</feature>
<comment type="similarity">
    <text evidence="2 8">Belongs to the major facilitator superfamily. Bcr/CmlA family.</text>
</comment>
<evidence type="ECO:0000256" key="4">
    <source>
        <dbReference type="ARBA" id="ARBA00022475"/>
    </source>
</evidence>
<feature type="transmembrane region" description="Helical" evidence="8">
    <location>
        <begin position="168"/>
        <end position="190"/>
    </location>
</feature>
<keyword evidence="8" id="KW-0997">Cell inner membrane</keyword>
<dbReference type="PANTHER" id="PTHR23502:SF132">
    <property type="entry name" value="POLYAMINE TRANSPORTER 2-RELATED"/>
    <property type="match status" value="1"/>
</dbReference>
<sequence>MSATGGAELDARKHIITFIALIGMLISGLSVDIYAPSLPAVTQYFNVDKGLVQFSITTYMIGFGLAQLFAGSFSDSLGRKNPLIIAICLFSLISFLIPYSQSIYQLQLLRLLQGVAVACVNVPTRAIIADLYEGPEFYKMMNYATIAWAIGPIIAPAIGGYLQHYIGWYASFYFLGGYGVSLLLLNLFFLPETIKNRRPFNGRELLYWYWTLLHDRSYLLGIVCLGLLYAMLILFGVVAPFLIQNVLNYSAVHFGYMALLIGLAWFFGNITNRFMIHIRIEKKVKISLMIMLMVTLVMLSFALKDTISIYDIILPTIFLYFLGGLVFPNLFAQNIAIFQHIAGYANGLMGSSVVLIAGVGSAVGIMLKSHSQVPLTLAYLSITMICLLCSFLVTYRELATIKSSIVVE</sequence>
<dbReference type="PROSITE" id="PS50850">
    <property type="entry name" value="MFS"/>
    <property type="match status" value="1"/>
</dbReference>
<keyword evidence="5 8" id="KW-0812">Transmembrane</keyword>
<keyword evidence="4" id="KW-1003">Cell membrane</keyword>
<evidence type="ECO:0000313" key="11">
    <source>
        <dbReference type="Proteomes" id="UP000324194"/>
    </source>
</evidence>
<proteinExistence type="inferred from homology"/>
<feature type="transmembrane region" description="Helical" evidence="8">
    <location>
        <begin position="254"/>
        <end position="272"/>
    </location>
</feature>
<feature type="transmembrane region" description="Helical" evidence="8">
    <location>
        <begin position="309"/>
        <end position="332"/>
    </location>
</feature>
<feature type="transmembrane region" description="Helical" evidence="8">
    <location>
        <begin position="284"/>
        <end position="303"/>
    </location>
</feature>
<dbReference type="InterPro" id="IPR036259">
    <property type="entry name" value="MFS_trans_sf"/>
</dbReference>
<dbReference type="EMBL" id="LR699120">
    <property type="protein sequence ID" value="VVC77201.1"/>
    <property type="molecule type" value="Genomic_DNA"/>
</dbReference>
<dbReference type="Pfam" id="PF07690">
    <property type="entry name" value="MFS_1"/>
    <property type="match status" value="1"/>
</dbReference>
<protein>
    <recommendedName>
        <fullName evidence="8">Bcr/CflA family efflux transporter</fullName>
    </recommendedName>
</protein>
<dbReference type="SUPFAM" id="SSF103473">
    <property type="entry name" value="MFS general substrate transporter"/>
    <property type="match status" value="1"/>
</dbReference>